<evidence type="ECO:0000259" key="11">
    <source>
        <dbReference type="PROSITE" id="PS50112"/>
    </source>
</evidence>
<dbReference type="PANTHER" id="PTHR23043:SF34">
    <property type="entry name" value="HYPOXIA-INDUCIBLE FACTOR 1 SUBUNIT ALPHA,-LIKE"/>
    <property type="match status" value="1"/>
</dbReference>
<evidence type="ECO:0000256" key="1">
    <source>
        <dbReference type="ARBA" id="ARBA00004123"/>
    </source>
</evidence>
<evidence type="ECO:0000256" key="5">
    <source>
        <dbReference type="ARBA" id="ARBA00023125"/>
    </source>
</evidence>
<dbReference type="GO" id="GO:0051402">
    <property type="term" value="P:neuron apoptotic process"/>
    <property type="evidence" value="ECO:0007669"/>
    <property type="project" value="Ensembl"/>
</dbReference>
<keyword evidence="6" id="KW-0010">Activator</keyword>
<dbReference type="EMBL" id="AHAT01029372">
    <property type="status" value="NOT_ANNOTATED_CDS"/>
    <property type="molecule type" value="Genomic_DNA"/>
</dbReference>
<dbReference type="GeneTree" id="ENSGT00940000166085"/>
<evidence type="ECO:0000256" key="3">
    <source>
        <dbReference type="ARBA" id="ARBA00022843"/>
    </source>
</evidence>
<dbReference type="Proteomes" id="UP000018468">
    <property type="component" value="Linkage group LG2"/>
</dbReference>
<name>W5NAL6_LEPOC</name>
<protein>
    <submittedName>
        <fullName evidence="13">Hypoxia inducible factor 1 subunit alpha, like</fullName>
    </submittedName>
</protein>
<dbReference type="GO" id="GO:1990907">
    <property type="term" value="C:beta-catenin-TCF complex"/>
    <property type="evidence" value="ECO:0007669"/>
    <property type="project" value="Ensembl"/>
</dbReference>
<feature type="domain" description="BHLH" evidence="12">
    <location>
        <begin position="13"/>
        <end position="66"/>
    </location>
</feature>
<feature type="domain" description="PAS" evidence="11">
    <location>
        <begin position="84"/>
        <end position="148"/>
    </location>
</feature>
<dbReference type="InterPro" id="IPR035965">
    <property type="entry name" value="PAS-like_dom_sf"/>
</dbReference>
<keyword evidence="8" id="KW-0539">Nucleus</keyword>
<evidence type="ECO:0000256" key="2">
    <source>
        <dbReference type="ARBA" id="ARBA00022737"/>
    </source>
</evidence>
<evidence type="ECO:0000256" key="9">
    <source>
        <dbReference type="ARBA" id="ARBA00023278"/>
    </source>
</evidence>
<dbReference type="NCBIfam" id="TIGR00229">
    <property type="entry name" value="sensory_box"/>
    <property type="match status" value="1"/>
</dbReference>
<dbReference type="SUPFAM" id="SSF47459">
    <property type="entry name" value="HLH, helix-loop-helix DNA-binding domain"/>
    <property type="match status" value="1"/>
</dbReference>
<keyword evidence="2" id="KW-0677">Repeat</keyword>
<keyword evidence="9" id="KW-0379">Hydroxylation</keyword>
<dbReference type="PRINTS" id="PR00785">
    <property type="entry name" value="NCTRNSLOCATR"/>
</dbReference>
<dbReference type="GO" id="GO:0046983">
    <property type="term" value="F:protein dimerization activity"/>
    <property type="evidence" value="ECO:0007669"/>
    <property type="project" value="InterPro"/>
</dbReference>
<dbReference type="GO" id="GO:0001654">
    <property type="term" value="P:eye development"/>
    <property type="evidence" value="ECO:0007669"/>
    <property type="project" value="Ensembl"/>
</dbReference>
<evidence type="ECO:0000256" key="10">
    <source>
        <dbReference type="SAM" id="MobiDB-lite"/>
    </source>
</evidence>
<keyword evidence="14" id="KW-1185">Reference proteome</keyword>
<dbReference type="PANTHER" id="PTHR23043">
    <property type="entry name" value="HYPOXIA-INDUCIBLE FACTOR 1 ALPHA"/>
    <property type="match status" value="1"/>
</dbReference>
<dbReference type="Ensembl" id="ENSLOCT00000017707.1">
    <property type="protein sequence ID" value="ENSLOCP00000017675.1"/>
    <property type="gene ID" value="ENSLOCG00000014356.1"/>
</dbReference>
<dbReference type="GO" id="GO:0014823">
    <property type="term" value="P:response to activity"/>
    <property type="evidence" value="ECO:0007669"/>
    <property type="project" value="Ensembl"/>
</dbReference>
<dbReference type="InterPro" id="IPR000014">
    <property type="entry name" value="PAS"/>
</dbReference>
<dbReference type="CDD" id="cd00130">
    <property type="entry name" value="PAS"/>
    <property type="match status" value="2"/>
</dbReference>
<feature type="region of interest" description="Disordered" evidence="10">
    <location>
        <begin position="1"/>
        <end position="24"/>
    </location>
</feature>
<dbReference type="HOGENOM" id="CLU_010044_5_0_1"/>
<dbReference type="SUPFAM" id="SSF55785">
    <property type="entry name" value="PYP-like sensor domain (PAS domain)"/>
    <property type="match status" value="2"/>
</dbReference>
<dbReference type="Pfam" id="PF11413">
    <property type="entry name" value="HIF-1"/>
    <property type="match status" value="1"/>
</dbReference>
<dbReference type="GO" id="GO:0000977">
    <property type="term" value="F:RNA polymerase II transcription regulatory region sequence-specific DNA binding"/>
    <property type="evidence" value="ECO:0000318"/>
    <property type="project" value="GO_Central"/>
</dbReference>
<dbReference type="GO" id="GO:0006357">
    <property type="term" value="P:regulation of transcription by RNA polymerase II"/>
    <property type="evidence" value="ECO:0000318"/>
    <property type="project" value="GO_Central"/>
</dbReference>
<dbReference type="Gene3D" id="3.30.450.20">
    <property type="entry name" value="PAS domain"/>
    <property type="match status" value="2"/>
</dbReference>
<dbReference type="Pfam" id="PF00989">
    <property type="entry name" value="PAS"/>
    <property type="match status" value="1"/>
</dbReference>
<dbReference type="FunCoup" id="W5NAL6">
    <property type="interactions" value="84"/>
</dbReference>
<dbReference type="eggNOG" id="KOG3558">
    <property type="taxonomic scope" value="Eukaryota"/>
</dbReference>
<dbReference type="GO" id="GO:0005737">
    <property type="term" value="C:cytoplasm"/>
    <property type="evidence" value="ECO:0007669"/>
    <property type="project" value="InterPro"/>
</dbReference>
<proteinExistence type="predicted"/>
<dbReference type="GO" id="GO:0071456">
    <property type="term" value="P:cellular response to hypoxia"/>
    <property type="evidence" value="ECO:0000318"/>
    <property type="project" value="GO_Central"/>
</dbReference>
<dbReference type="Pfam" id="PF23171">
    <property type="entry name" value="bHLH_HIF1A"/>
    <property type="match status" value="1"/>
</dbReference>
<dbReference type="FunFam" id="3.30.450.20:FF:000005">
    <property type="entry name" value="Hypoxia-inducible factor 1 subunit alpha"/>
    <property type="match status" value="1"/>
</dbReference>
<evidence type="ECO:0000256" key="4">
    <source>
        <dbReference type="ARBA" id="ARBA00023015"/>
    </source>
</evidence>
<dbReference type="Pfam" id="PF14598">
    <property type="entry name" value="PAS_11"/>
    <property type="match status" value="1"/>
</dbReference>
<dbReference type="GO" id="GO:0005667">
    <property type="term" value="C:transcription regulator complex"/>
    <property type="evidence" value="ECO:0000318"/>
    <property type="project" value="GO_Central"/>
</dbReference>
<dbReference type="InterPro" id="IPR001067">
    <property type="entry name" value="Nuc_translocat"/>
</dbReference>
<feature type="compositionally biased region" description="Basic and acidic residues" evidence="10">
    <location>
        <begin position="9"/>
        <end position="24"/>
    </location>
</feature>
<reference evidence="13" key="3">
    <citation type="submission" date="2025-09" db="UniProtKB">
        <authorList>
            <consortium name="Ensembl"/>
        </authorList>
    </citation>
    <scope>IDENTIFICATION</scope>
</reference>
<dbReference type="GO" id="GO:0005634">
    <property type="term" value="C:nucleus"/>
    <property type="evidence" value="ECO:0000318"/>
    <property type="project" value="GO_Central"/>
</dbReference>
<evidence type="ECO:0000313" key="13">
    <source>
        <dbReference type="Ensembl" id="ENSLOCP00000017675.1"/>
    </source>
</evidence>
<dbReference type="PROSITE" id="PS50888">
    <property type="entry name" value="BHLH"/>
    <property type="match status" value="1"/>
</dbReference>
<dbReference type="FunFam" id="3.30.450.20:FF:000015">
    <property type="entry name" value="Hypoxia-inducible factor 1-alpha isoform 1"/>
    <property type="match status" value="1"/>
</dbReference>
<dbReference type="PROSITE" id="PS50112">
    <property type="entry name" value="PAS"/>
    <property type="match status" value="2"/>
</dbReference>
<dbReference type="Bgee" id="ENSLOCG00000014356">
    <property type="expression patterns" value="Expressed in larva and 13 other cell types or tissues"/>
</dbReference>
<evidence type="ECO:0000313" key="14">
    <source>
        <dbReference type="Proteomes" id="UP000018468"/>
    </source>
</evidence>
<keyword evidence="3" id="KW-0832">Ubl conjugation</keyword>
<dbReference type="STRING" id="7918.ENSLOCP00000017675"/>
<dbReference type="SMART" id="SM00086">
    <property type="entry name" value="PAC"/>
    <property type="match status" value="1"/>
</dbReference>
<feature type="compositionally biased region" description="Basic and acidic residues" evidence="10">
    <location>
        <begin position="535"/>
        <end position="552"/>
    </location>
</feature>
<sequence length="630" mass="70017">PCGSPPRRPSSELRKVRSRDAARSRRSQETEVFYQLAHTLPLPRRVTSHLDKAAIMRITLSYMRMSRLFQAGGLKTDQGEEEEEEEEMDGYLTRALGGFVMVLAPEGDMVYLSESVSKHIGITQLDLLGQSVFDFVHPCDQEELRDALTPRAGFSKKQNQDVPTERSFFIRMKSTLTSRGRTVNIKSASYKVLHCTGHIHTYKSSGAQEPPADCPALPPQPLTFLTLLCEPIPHPSNVEFPLDSSTFLSRHSLDLKFTHCDGRVTELVGYKPEDLIGRSAYEYHHALDSDHLTKSLHTLLSKGQVTTSHYRFLAKNGGFVWAETQATVIYNGKTSQPEGVVCLNFILRGDQWLSSCSTPFVFQSSGDESPMDTDSVEKFFAVRKDDDAKPTAAKEVCVQSRHPRVDAGYFLGGSGFTVMTWDVMSGFAISHASLPPEKCCKIETRRGSNLYLSCNTLANVALKDQPGREKMRFLVPNSVFVLFFPSTGYEALDLDMLAPYISMDDDFQLTFLAQLPESEPPTLEPAAPGARKRTLKMDEDLPLKESSPDKRKRQEEVLLHDVLLGSLVDGDSTDELEQLRLAKSLLNTDDPLVGGERGLCNSAALMSDLLSRPPDPLTHELEAGPISPLT</sequence>
<accession>W5NAL6</accession>
<keyword evidence="7" id="KW-0804">Transcription</keyword>
<dbReference type="InParanoid" id="W5NAL6"/>
<reference evidence="14" key="1">
    <citation type="submission" date="2011-12" db="EMBL/GenBank/DDBJ databases">
        <title>The Draft Genome of Lepisosteus oculatus.</title>
        <authorList>
            <consortium name="The Broad Institute Genome Assembly &amp; Analysis Group"/>
            <consortium name="Computational R&amp;D Group"/>
            <consortium name="and Sequencing Platform"/>
            <person name="Di Palma F."/>
            <person name="Alfoldi J."/>
            <person name="Johnson J."/>
            <person name="Berlin A."/>
            <person name="Gnerre S."/>
            <person name="Jaffe D."/>
            <person name="MacCallum I."/>
            <person name="Young S."/>
            <person name="Walker B.J."/>
            <person name="Lander E.S."/>
            <person name="Lindblad-Toh K."/>
        </authorList>
    </citation>
    <scope>NUCLEOTIDE SEQUENCE [LARGE SCALE GENOMIC DNA]</scope>
</reference>
<dbReference type="InterPro" id="IPR013767">
    <property type="entry name" value="PAS_fold"/>
</dbReference>
<dbReference type="InterPro" id="IPR036638">
    <property type="entry name" value="HLH_DNA-bd_sf"/>
</dbReference>
<dbReference type="GO" id="GO:0008013">
    <property type="term" value="F:beta-catenin binding"/>
    <property type="evidence" value="ECO:0007669"/>
    <property type="project" value="Ensembl"/>
</dbReference>
<reference evidence="13" key="2">
    <citation type="submission" date="2025-08" db="UniProtKB">
        <authorList>
            <consortium name="Ensembl"/>
        </authorList>
    </citation>
    <scope>IDENTIFICATION</scope>
</reference>
<dbReference type="SMART" id="SM00091">
    <property type="entry name" value="PAS"/>
    <property type="match status" value="2"/>
</dbReference>
<dbReference type="InterPro" id="IPR011598">
    <property type="entry name" value="bHLH_dom"/>
</dbReference>
<comment type="subcellular location">
    <subcellularLocation>
        <location evidence="1">Nucleus</location>
    </subcellularLocation>
</comment>
<dbReference type="InterPro" id="IPR001610">
    <property type="entry name" value="PAC"/>
</dbReference>
<dbReference type="SMART" id="SM00353">
    <property type="entry name" value="HLH"/>
    <property type="match status" value="1"/>
</dbReference>
<keyword evidence="4" id="KW-0805">Transcription regulation</keyword>
<organism evidence="13 14">
    <name type="scientific">Lepisosteus oculatus</name>
    <name type="common">Spotted gar</name>
    <dbReference type="NCBI Taxonomy" id="7918"/>
    <lineage>
        <taxon>Eukaryota</taxon>
        <taxon>Metazoa</taxon>
        <taxon>Chordata</taxon>
        <taxon>Craniata</taxon>
        <taxon>Vertebrata</taxon>
        <taxon>Euteleostomi</taxon>
        <taxon>Actinopterygii</taxon>
        <taxon>Neopterygii</taxon>
        <taxon>Holostei</taxon>
        <taxon>Semionotiformes</taxon>
        <taxon>Lepisosteidae</taxon>
        <taxon>Lepisosteus</taxon>
    </lineage>
</organism>
<feature type="domain" description="PAS" evidence="11">
    <location>
        <begin position="256"/>
        <end position="303"/>
    </location>
</feature>
<feature type="region of interest" description="Disordered" evidence="10">
    <location>
        <begin position="611"/>
        <end position="630"/>
    </location>
</feature>
<dbReference type="GO" id="GO:0048821">
    <property type="term" value="P:erythrocyte development"/>
    <property type="evidence" value="ECO:0007669"/>
    <property type="project" value="Ensembl"/>
</dbReference>
<dbReference type="GO" id="GO:0032364">
    <property type="term" value="P:intracellular oxygen homeostasis"/>
    <property type="evidence" value="ECO:0000318"/>
    <property type="project" value="GO_Central"/>
</dbReference>
<evidence type="ECO:0000256" key="6">
    <source>
        <dbReference type="ARBA" id="ARBA00023159"/>
    </source>
</evidence>
<dbReference type="GO" id="GO:0000981">
    <property type="term" value="F:DNA-binding transcription factor activity, RNA polymerase II-specific"/>
    <property type="evidence" value="ECO:0000318"/>
    <property type="project" value="GO_Central"/>
</dbReference>
<evidence type="ECO:0000256" key="7">
    <source>
        <dbReference type="ARBA" id="ARBA00023163"/>
    </source>
</evidence>
<evidence type="ECO:0000259" key="12">
    <source>
        <dbReference type="PROSITE" id="PS50888"/>
    </source>
</evidence>
<feature type="region of interest" description="Disordered" evidence="10">
    <location>
        <begin position="518"/>
        <end position="552"/>
    </location>
</feature>
<dbReference type="FunFam" id="4.10.280.10:FF:000076">
    <property type="entry name" value="hypoxia-inducible factor 3-alpha isoform X1"/>
    <property type="match status" value="1"/>
</dbReference>
<evidence type="ECO:0000256" key="8">
    <source>
        <dbReference type="ARBA" id="ARBA00023242"/>
    </source>
</evidence>
<dbReference type="EMBL" id="AHAT01029373">
    <property type="status" value="NOT_ANNOTATED_CDS"/>
    <property type="molecule type" value="Genomic_DNA"/>
</dbReference>
<dbReference type="InterPro" id="IPR021537">
    <property type="entry name" value="HIF_alpha-like"/>
</dbReference>
<dbReference type="AlphaFoldDB" id="W5NAL6"/>
<keyword evidence="5" id="KW-0238">DNA-binding</keyword>